<comment type="caution">
    <text evidence="2">The sequence shown here is derived from an EMBL/GenBank/DDBJ whole genome shotgun (WGS) entry which is preliminary data.</text>
</comment>
<dbReference type="InterPro" id="IPR025668">
    <property type="entry name" value="Tnp_DDE_dom"/>
</dbReference>
<name>A0ABT3NQ42_9GAMM</name>
<dbReference type="PANTHER" id="PTHR34631:SF3">
    <property type="entry name" value="ISSOD12 TRANSPOSASE TNPA_ISSOD12"/>
    <property type="match status" value="1"/>
</dbReference>
<organism evidence="2 3">
    <name type="scientific">Acinetobacter entericus</name>
    <dbReference type="NCBI Taxonomy" id="2989714"/>
    <lineage>
        <taxon>Bacteria</taxon>
        <taxon>Pseudomonadati</taxon>
        <taxon>Pseudomonadota</taxon>
        <taxon>Gammaproteobacteria</taxon>
        <taxon>Moraxellales</taxon>
        <taxon>Moraxellaceae</taxon>
        <taxon>Acinetobacter</taxon>
    </lineage>
</organism>
<dbReference type="RefSeq" id="WP_265466325.1">
    <property type="nucleotide sequence ID" value="NZ_JAPEQW010000150.1"/>
</dbReference>
<accession>A0ABT3NQ42</accession>
<dbReference type="PANTHER" id="PTHR34631">
    <property type="match status" value="1"/>
</dbReference>
<evidence type="ECO:0000313" key="3">
    <source>
        <dbReference type="Proteomes" id="UP001209682"/>
    </source>
</evidence>
<evidence type="ECO:0000313" key="2">
    <source>
        <dbReference type="EMBL" id="MCW8041384.1"/>
    </source>
</evidence>
<sequence>MNKPTPKIYRTLNWSTYNRALINRGNIAIWFDSKTQWYAQAKGKQGRNQTYSDVAIQCCLMIKSLFRLSLRIVTGFVQSLIKLCGLDWTAPDYSTLCRRQKHID</sequence>
<feature type="domain" description="Transposase DDE" evidence="1">
    <location>
        <begin position="22"/>
        <end position="103"/>
    </location>
</feature>
<protein>
    <submittedName>
        <fullName evidence="2">Transposase</fullName>
    </submittedName>
</protein>
<evidence type="ECO:0000259" key="1">
    <source>
        <dbReference type="Pfam" id="PF13737"/>
    </source>
</evidence>
<proteinExistence type="predicted"/>
<dbReference type="Proteomes" id="UP001209682">
    <property type="component" value="Unassembled WGS sequence"/>
</dbReference>
<feature type="non-terminal residue" evidence="2">
    <location>
        <position position="104"/>
    </location>
</feature>
<dbReference type="InterPro" id="IPR053172">
    <property type="entry name" value="Tn903_transposase"/>
</dbReference>
<dbReference type="Pfam" id="PF13737">
    <property type="entry name" value="DDE_Tnp_1_5"/>
    <property type="match status" value="1"/>
</dbReference>
<reference evidence="2 3" key="1">
    <citation type="submission" date="2022-11" db="EMBL/GenBank/DDBJ databases">
        <title>Acinetobacter entericus sp. nov., isolated from the gut of the plastic-eating larvae of the Coleoptera insect Zophobas atratus.</title>
        <authorList>
            <person name="Dong X."/>
            <person name="Yang Y."/>
        </authorList>
    </citation>
    <scope>NUCLEOTIDE SEQUENCE [LARGE SCALE GENOMIC DNA]</scope>
    <source>
        <strain evidence="2 3">BIT-DXN8</strain>
    </source>
</reference>
<gene>
    <name evidence="2" type="ORF">OKC24_19985</name>
</gene>
<keyword evidence="3" id="KW-1185">Reference proteome</keyword>
<dbReference type="EMBL" id="JAPEQW010000150">
    <property type="protein sequence ID" value="MCW8041384.1"/>
    <property type="molecule type" value="Genomic_DNA"/>
</dbReference>